<dbReference type="FunCoup" id="A3LUW7">
    <property type="interactions" value="3"/>
</dbReference>
<organism evidence="1 2">
    <name type="scientific">Scheffersomyces stipitis (strain ATCC 58785 / CBS 6054 / NBRC 10063 / NRRL Y-11545)</name>
    <name type="common">Yeast</name>
    <name type="synonym">Pichia stipitis</name>
    <dbReference type="NCBI Taxonomy" id="322104"/>
    <lineage>
        <taxon>Eukaryota</taxon>
        <taxon>Fungi</taxon>
        <taxon>Dikarya</taxon>
        <taxon>Ascomycota</taxon>
        <taxon>Saccharomycotina</taxon>
        <taxon>Pichiomycetes</taxon>
        <taxon>Debaryomycetaceae</taxon>
        <taxon>Scheffersomyces</taxon>
    </lineage>
</organism>
<accession>A3LUW7</accession>
<dbReference type="InterPro" id="IPR031342">
    <property type="entry name" value="Mug163-like"/>
</dbReference>
<dbReference type="EMBL" id="CP000499">
    <property type="protein sequence ID" value="ABN67026.2"/>
    <property type="molecule type" value="Genomic_DNA"/>
</dbReference>
<evidence type="ECO:0000313" key="1">
    <source>
        <dbReference type="EMBL" id="ABN67026.2"/>
    </source>
</evidence>
<dbReference type="InParanoid" id="A3LUW7"/>
<dbReference type="GeneID" id="4839488"/>
<dbReference type="Pfam" id="PF17119">
    <property type="entry name" value="MMU163"/>
    <property type="match status" value="1"/>
</dbReference>
<gene>
    <name evidence="1" type="ORF">PICST_59735</name>
</gene>
<dbReference type="OrthoDB" id="5329385at2759"/>
<dbReference type="RefSeq" id="XP_001385055.2">
    <property type="nucleotide sequence ID" value="XM_001385018.1"/>
</dbReference>
<dbReference type="eggNOG" id="ENOG502S29P">
    <property type="taxonomic scope" value="Eukaryota"/>
</dbReference>
<dbReference type="Proteomes" id="UP000002258">
    <property type="component" value="Chromosome 5"/>
</dbReference>
<dbReference type="KEGG" id="pic:PICST_59735"/>
<dbReference type="HOGENOM" id="CLU_068099_0_0_1"/>
<dbReference type="OMA" id="FIFELNE"/>
<reference evidence="1 2" key="1">
    <citation type="journal article" date="2007" name="Nat. Biotechnol.">
        <title>Genome sequence of the lignocellulose-bioconverting and xylose-fermenting yeast Pichia stipitis.</title>
        <authorList>
            <person name="Jeffries T.W."/>
            <person name="Grigoriev I.V."/>
            <person name="Grimwood J."/>
            <person name="Laplaza J.M."/>
            <person name="Aerts A."/>
            <person name="Salamov A."/>
            <person name="Schmutz J."/>
            <person name="Lindquist E."/>
            <person name="Dehal P."/>
            <person name="Shapiro H."/>
            <person name="Jin Y.S."/>
            <person name="Passoth V."/>
            <person name="Richardson P.M."/>
        </authorList>
    </citation>
    <scope>NUCLEOTIDE SEQUENCE [LARGE SCALE GENOMIC DNA]</scope>
    <source>
        <strain evidence="2">ATCC 58785 / CBS 6054 / NBRC 10063 / NRRL Y-11545</strain>
    </source>
</reference>
<keyword evidence="2" id="KW-1185">Reference proteome</keyword>
<sequence length="281" mass="31825">MISHPVISKYSAIYRFEKSSRNFSDYEKDVELDPETRKELQRKANIGTMIEEIKKLVPNILGKSLPKSIISPEISLRICPSHFDEFNAYLPNLKGHVTYYATCKAIQLFMTSVVLSPKVQLHIQQIRVSTSPDPWAVYADTTKIHVRWSTCSEGCFHLSNDLQESVKDDGTNVEENFQSTSAAKLGAHRWSKLDTMKILREQDSPGGISKTLPSITSTLARLPAALIGLTKENKKLERVISGIFIFELNEDNDKIIVHTIENVDVIERFEAEDIDSELRVC</sequence>
<proteinExistence type="predicted"/>
<dbReference type="AlphaFoldDB" id="A3LUW7"/>
<dbReference type="STRING" id="322104.A3LUW7"/>
<protein>
    <submittedName>
        <fullName evidence="1">Uncharacterized protein</fullName>
    </submittedName>
</protein>
<name>A3LUW7_PICST</name>
<evidence type="ECO:0000313" key="2">
    <source>
        <dbReference type="Proteomes" id="UP000002258"/>
    </source>
</evidence>